<dbReference type="InterPro" id="IPR040111">
    <property type="entry name" value="ODAD4"/>
</dbReference>
<sequence length="480" mass="56016">MLKPEAEMDLDEFLDLLMTPAYEPKFPFSLYFSEGCKYYHKHMYEKALEKLDEALKSEPSNITALLRRAKVHIRLQQFDKAKEDANEALKLWPEHSEAFDLKGQSQYLKGDLEGAYITYLTGKKLRPDIEKLRLGQQFCKEAIDNSMKDKCGLITKQDIRLVPRVKDDGTRFEQRSHNKTSTFERFSKDKKVLKELLSDESVESAHDLCKESLNFIQITERFWAMETPFSSRKNLPTTRQRVIRNGTVIQYIVSLKNRCQYYLRGGLVDHCITEGQNLIRLIESQSDIPKEQIIKLKADIFHLLSLAYDVKGDDSMHEDYLLKELAVSQECDHIHPQIRALHYLGMYYFKKKAYSKACRFFLTVTKALRADQLKKFMEERMRHSTNDIKTEKKEDLADLQAAERWVRNFKNSLHNFISPSAANEMLLEITREDMESKEVRKSTATKGSEIDETDDYETAKELKDSIVSDASEKMNLYNES</sequence>
<keyword evidence="5" id="KW-0206">Cytoskeleton</keyword>
<accession>A0A8X6IH41</accession>
<keyword evidence="12" id="KW-1185">Reference proteome</keyword>
<keyword evidence="4 9" id="KW-0802">TPR repeat</keyword>
<evidence type="ECO:0000256" key="2">
    <source>
        <dbReference type="ARBA" id="ARBA00022490"/>
    </source>
</evidence>
<proteinExistence type="predicted"/>
<dbReference type="InterPro" id="IPR019734">
    <property type="entry name" value="TPR_rpt"/>
</dbReference>
<feature type="repeat" description="TPR" evidence="9">
    <location>
        <begin position="62"/>
        <end position="95"/>
    </location>
</feature>
<keyword evidence="2" id="KW-0963">Cytoplasm</keyword>
<dbReference type="PANTHER" id="PTHR23040">
    <property type="match status" value="1"/>
</dbReference>
<evidence type="ECO:0000256" key="1">
    <source>
        <dbReference type="ARBA" id="ARBA00004430"/>
    </source>
</evidence>
<evidence type="ECO:0000256" key="9">
    <source>
        <dbReference type="PROSITE-ProRule" id="PRU00339"/>
    </source>
</evidence>
<dbReference type="EMBL" id="BMAW01090404">
    <property type="protein sequence ID" value="GFS44635.1"/>
    <property type="molecule type" value="Genomic_DNA"/>
</dbReference>
<dbReference type="AlphaFoldDB" id="A0A8X6IH41"/>
<evidence type="ECO:0000256" key="3">
    <source>
        <dbReference type="ARBA" id="ARBA00022737"/>
    </source>
</evidence>
<protein>
    <recommendedName>
        <fullName evidence="7">Outer dynein arm-docking complex subunit 4</fullName>
    </recommendedName>
    <alternativeName>
        <fullName evidence="8">Tetratricopeptide repeat protein 25</fullName>
    </alternativeName>
</protein>
<dbReference type="PROSITE" id="PS50005">
    <property type="entry name" value="TPR"/>
    <property type="match status" value="2"/>
</dbReference>
<keyword evidence="6" id="KW-0966">Cell projection</keyword>
<dbReference type="Proteomes" id="UP000887013">
    <property type="component" value="Unassembled WGS sequence"/>
</dbReference>
<dbReference type="InterPro" id="IPR011990">
    <property type="entry name" value="TPR-like_helical_dom_sf"/>
</dbReference>
<comment type="subcellular location">
    <subcellularLocation>
        <location evidence="1">Cytoplasm</location>
        <location evidence="1">Cytoskeleton</location>
        <location evidence="1">Cilium axoneme</location>
    </subcellularLocation>
</comment>
<dbReference type="PANTHER" id="PTHR23040:SF1">
    <property type="entry name" value="OUTER DYNEIN ARM-DOCKING COMPLEX SUBUNIT 4"/>
    <property type="match status" value="1"/>
</dbReference>
<dbReference type="OrthoDB" id="245563at2759"/>
<gene>
    <name evidence="11" type="primary">ttc25_1</name>
    <name evidence="11" type="ORF">NPIL_43501</name>
</gene>
<evidence type="ECO:0000256" key="6">
    <source>
        <dbReference type="ARBA" id="ARBA00023273"/>
    </source>
</evidence>
<evidence type="ECO:0000313" key="11">
    <source>
        <dbReference type="EMBL" id="GFS44635.1"/>
    </source>
</evidence>
<evidence type="ECO:0000256" key="4">
    <source>
        <dbReference type="ARBA" id="ARBA00022803"/>
    </source>
</evidence>
<name>A0A8X6IH41_NEPPI</name>
<feature type="region of interest" description="Disordered" evidence="10">
    <location>
        <begin position="435"/>
        <end position="457"/>
    </location>
</feature>
<evidence type="ECO:0000256" key="7">
    <source>
        <dbReference type="ARBA" id="ARBA00034139"/>
    </source>
</evidence>
<dbReference type="SMART" id="SM00028">
    <property type="entry name" value="TPR"/>
    <property type="match status" value="4"/>
</dbReference>
<dbReference type="GO" id="GO:0005930">
    <property type="term" value="C:axoneme"/>
    <property type="evidence" value="ECO:0007669"/>
    <property type="project" value="UniProtKB-SubCell"/>
</dbReference>
<dbReference type="Gene3D" id="1.25.40.10">
    <property type="entry name" value="Tetratricopeptide repeat domain"/>
    <property type="match status" value="1"/>
</dbReference>
<feature type="repeat" description="TPR" evidence="9">
    <location>
        <begin position="28"/>
        <end position="61"/>
    </location>
</feature>
<comment type="caution">
    <text evidence="11">The sequence shown here is derived from an EMBL/GenBank/DDBJ whole genome shotgun (WGS) entry which is preliminary data.</text>
</comment>
<evidence type="ECO:0000313" key="12">
    <source>
        <dbReference type="Proteomes" id="UP000887013"/>
    </source>
</evidence>
<evidence type="ECO:0000256" key="5">
    <source>
        <dbReference type="ARBA" id="ARBA00023212"/>
    </source>
</evidence>
<evidence type="ECO:0000256" key="8">
    <source>
        <dbReference type="ARBA" id="ARBA00034143"/>
    </source>
</evidence>
<evidence type="ECO:0000256" key="10">
    <source>
        <dbReference type="SAM" id="MobiDB-lite"/>
    </source>
</evidence>
<reference evidence="11" key="1">
    <citation type="submission" date="2020-08" db="EMBL/GenBank/DDBJ databases">
        <title>Multicomponent nature underlies the extraordinary mechanical properties of spider dragline silk.</title>
        <authorList>
            <person name="Kono N."/>
            <person name="Nakamura H."/>
            <person name="Mori M."/>
            <person name="Yoshida Y."/>
            <person name="Ohtoshi R."/>
            <person name="Malay A.D."/>
            <person name="Moran D.A.P."/>
            <person name="Tomita M."/>
            <person name="Numata K."/>
            <person name="Arakawa K."/>
        </authorList>
    </citation>
    <scope>NUCLEOTIDE SEQUENCE</scope>
</reference>
<organism evidence="11 12">
    <name type="scientific">Nephila pilipes</name>
    <name type="common">Giant wood spider</name>
    <name type="synonym">Nephila maculata</name>
    <dbReference type="NCBI Taxonomy" id="299642"/>
    <lineage>
        <taxon>Eukaryota</taxon>
        <taxon>Metazoa</taxon>
        <taxon>Ecdysozoa</taxon>
        <taxon>Arthropoda</taxon>
        <taxon>Chelicerata</taxon>
        <taxon>Arachnida</taxon>
        <taxon>Araneae</taxon>
        <taxon>Araneomorphae</taxon>
        <taxon>Entelegynae</taxon>
        <taxon>Araneoidea</taxon>
        <taxon>Nephilidae</taxon>
        <taxon>Nephila</taxon>
    </lineage>
</organism>
<keyword evidence="3" id="KW-0677">Repeat</keyword>
<dbReference type="SUPFAM" id="SSF48452">
    <property type="entry name" value="TPR-like"/>
    <property type="match status" value="1"/>
</dbReference>